<dbReference type="Gene3D" id="1.10.1130.10">
    <property type="entry name" value="Flavocytochrome C3, Chain A"/>
    <property type="match status" value="1"/>
</dbReference>
<comment type="caution">
    <text evidence="12">The sequence shown here is derived from an EMBL/GenBank/DDBJ whole genome shotgun (WGS) entry which is preliminary data.</text>
</comment>
<evidence type="ECO:0000256" key="7">
    <source>
        <dbReference type="ARBA" id="ARBA00022729"/>
    </source>
</evidence>
<accession>A0A532UWI4</accession>
<keyword evidence="4" id="KW-0813">Transport</keyword>
<proteinExistence type="inferred from homology"/>
<dbReference type="Proteomes" id="UP000319619">
    <property type="component" value="Unassembled WGS sequence"/>
</dbReference>
<evidence type="ECO:0000256" key="5">
    <source>
        <dbReference type="ARBA" id="ARBA00022617"/>
    </source>
</evidence>
<dbReference type="GO" id="GO:0046872">
    <property type="term" value="F:metal ion binding"/>
    <property type="evidence" value="ECO:0007669"/>
    <property type="project" value="UniProtKB-KW"/>
</dbReference>
<organism evidence="12 13">
    <name type="scientific">candidate division LCP-89 bacterium B3_LCP</name>
    <dbReference type="NCBI Taxonomy" id="2012998"/>
    <lineage>
        <taxon>Bacteria</taxon>
        <taxon>Pseudomonadati</taxon>
        <taxon>Bacteria division LCP-89</taxon>
    </lineage>
</organism>
<evidence type="ECO:0000256" key="2">
    <source>
        <dbReference type="ARBA" id="ARBA00007368"/>
    </source>
</evidence>
<keyword evidence="10" id="KW-0408">Iron</keyword>
<keyword evidence="6" id="KW-0479">Metal-binding</keyword>
<evidence type="ECO:0000256" key="9">
    <source>
        <dbReference type="ARBA" id="ARBA00022982"/>
    </source>
</evidence>
<protein>
    <recommendedName>
        <fullName evidence="3">Periplasmic nitrate reductase, electron transfer subunit</fullName>
    </recommendedName>
    <alternativeName>
        <fullName evidence="11">Diheme cytochrome c NapB</fullName>
    </alternativeName>
</protein>
<dbReference type="GO" id="GO:0009061">
    <property type="term" value="P:anaerobic respiration"/>
    <property type="evidence" value="ECO:0007669"/>
    <property type="project" value="InterPro"/>
</dbReference>
<dbReference type="PANTHER" id="PTHR38604">
    <property type="entry name" value="PERIPLASMIC NITRATE REDUCTASE, ELECTRON TRANSFER SUBUNIT"/>
    <property type="match status" value="1"/>
</dbReference>
<name>A0A532UWI4_UNCL8</name>
<evidence type="ECO:0000256" key="4">
    <source>
        <dbReference type="ARBA" id="ARBA00022448"/>
    </source>
</evidence>
<evidence type="ECO:0000256" key="1">
    <source>
        <dbReference type="ARBA" id="ARBA00004418"/>
    </source>
</evidence>
<dbReference type="PANTHER" id="PTHR38604:SF1">
    <property type="entry name" value="PERIPLASMIC NITRATE REDUCTASE, ELECTRON TRANSFER SUBUNIT"/>
    <property type="match status" value="1"/>
</dbReference>
<evidence type="ECO:0000256" key="8">
    <source>
        <dbReference type="ARBA" id="ARBA00022764"/>
    </source>
</evidence>
<evidence type="ECO:0000313" key="13">
    <source>
        <dbReference type="Proteomes" id="UP000319619"/>
    </source>
</evidence>
<dbReference type="InterPro" id="IPR036280">
    <property type="entry name" value="Multihaem_cyt_sf"/>
</dbReference>
<keyword evidence="9" id="KW-0249">Electron transport</keyword>
<dbReference type="GO" id="GO:0042597">
    <property type="term" value="C:periplasmic space"/>
    <property type="evidence" value="ECO:0007669"/>
    <property type="project" value="UniProtKB-SubCell"/>
</dbReference>
<dbReference type="EMBL" id="NJBN01000008">
    <property type="protein sequence ID" value="TKJ39147.1"/>
    <property type="molecule type" value="Genomic_DNA"/>
</dbReference>
<keyword evidence="5" id="KW-0349">Heme</keyword>
<sequence length="190" mass="20692">MARCTSKKEIAMRGRMRPNPWLAALLLVAPLAVGAASEKARPEADDGMDVYFRDSDLSALSTQDLETYTADEAGESQRLGRAFPDAPPQIPHSVEDMLPITASDNECINCHHPDNAASEADAPIPKSHFQRAVMRAGKKNEAMVWKVDKYVDAGDLAGTRYECTMCHTPQATDVKTPASGFVTLKRDSSN</sequence>
<evidence type="ECO:0000256" key="10">
    <source>
        <dbReference type="ARBA" id="ARBA00023004"/>
    </source>
</evidence>
<dbReference type="Pfam" id="PF03892">
    <property type="entry name" value="NapB"/>
    <property type="match status" value="1"/>
</dbReference>
<comment type="subcellular location">
    <subcellularLocation>
        <location evidence="1">Periplasm</location>
    </subcellularLocation>
</comment>
<evidence type="ECO:0000256" key="6">
    <source>
        <dbReference type="ARBA" id="ARBA00022723"/>
    </source>
</evidence>
<keyword evidence="8" id="KW-0574">Periplasm</keyword>
<evidence type="ECO:0000313" key="12">
    <source>
        <dbReference type="EMBL" id="TKJ39147.1"/>
    </source>
</evidence>
<evidence type="ECO:0000256" key="11">
    <source>
        <dbReference type="ARBA" id="ARBA00031832"/>
    </source>
</evidence>
<dbReference type="SUPFAM" id="SSF48695">
    <property type="entry name" value="Multiheme cytochromes"/>
    <property type="match status" value="1"/>
</dbReference>
<gene>
    <name evidence="12" type="ORF">CEE37_12060</name>
</gene>
<dbReference type="AlphaFoldDB" id="A0A532UWI4"/>
<reference evidence="12 13" key="1">
    <citation type="submission" date="2017-06" db="EMBL/GenBank/DDBJ databases">
        <title>Novel microbial phyla capable of carbon fixation and sulfur reduction in deep-sea sediments.</title>
        <authorList>
            <person name="Huang J."/>
            <person name="Baker B."/>
            <person name="Wang Y."/>
        </authorList>
    </citation>
    <scope>NUCLEOTIDE SEQUENCE [LARGE SCALE GENOMIC DNA]</scope>
    <source>
        <strain evidence="12">B3_LCP</strain>
    </source>
</reference>
<evidence type="ECO:0000256" key="3">
    <source>
        <dbReference type="ARBA" id="ARBA00013773"/>
    </source>
</evidence>
<comment type="similarity">
    <text evidence="2">Belongs to the NapB family.</text>
</comment>
<dbReference type="InterPro" id="IPR005591">
    <property type="entry name" value="NapB"/>
</dbReference>
<keyword evidence="7" id="KW-0732">Signal</keyword>